<evidence type="ECO:0000313" key="1">
    <source>
        <dbReference type="WBParaSite" id="HPLM_0002111601-mRNA-1"/>
    </source>
</evidence>
<sequence>LIIKYESGDRNSRDFFSPSKGSQFDHYECFRHGSFCFLNQINSCLQGSTCCQQIIYYYDLPTN</sequence>
<accession>A0A0N4X9S1</accession>
<name>A0A0N4X9S1_HAEPC</name>
<reference evidence="1" key="1">
    <citation type="submission" date="2017-02" db="UniProtKB">
        <authorList>
            <consortium name="WormBaseParasite"/>
        </authorList>
    </citation>
    <scope>IDENTIFICATION</scope>
</reference>
<organism evidence="1">
    <name type="scientific">Haemonchus placei</name>
    <name type="common">Barber's pole worm</name>
    <dbReference type="NCBI Taxonomy" id="6290"/>
    <lineage>
        <taxon>Eukaryota</taxon>
        <taxon>Metazoa</taxon>
        <taxon>Ecdysozoa</taxon>
        <taxon>Nematoda</taxon>
        <taxon>Chromadorea</taxon>
        <taxon>Rhabditida</taxon>
        <taxon>Rhabditina</taxon>
        <taxon>Rhabditomorpha</taxon>
        <taxon>Strongyloidea</taxon>
        <taxon>Trichostrongylidae</taxon>
        <taxon>Haemonchus</taxon>
    </lineage>
</organism>
<dbReference type="WBParaSite" id="HPLM_0002111601-mRNA-1">
    <property type="protein sequence ID" value="HPLM_0002111601-mRNA-1"/>
    <property type="gene ID" value="HPLM_0002111601"/>
</dbReference>
<protein>
    <submittedName>
        <fullName evidence="1">Ovule protein</fullName>
    </submittedName>
</protein>
<proteinExistence type="predicted"/>
<dbReference type="AlphaFoldDB" id="A0A0N4X9S1"/>